<dbReference type="InterPro" id="IPR011333">
    <property type="entry name" value="SKP1/BTB/POZ_sf"/>
</dbReference>
<dbReference type="AlphaFoldDB" id="A0A6A5HIG9"/>
<dbReference type="Proteomes" id="UP000483820">
    <property type="component" value="Chromosome II"/>
</dbReference>
<evidence type="ECO:0000313" key="2">
    <source>
        <dbReference type="EMBL" id="KAF1767658.1"/>
    </source>
</evidence>
<name>A0A6A5HIG9_CAERE</name>
<evidence type="ECO:0000259" key="1">
    <source>
        <dbReference type="SMART" id="SM00225"/>
    </source>
</evidence>
<dbReference type="Pfam" id="PF00651">
    <property type="entry name" value="BTB"/>
    <property type="match status" value="1"/>
</dbReference>
<protein>
    <recommendedName>
        <fullName evidence="1">BTB domain-containing protein</fullName>
    </recommendedName>
</protein>
<gene>
    <name evidence="2" type="ORF">GCK72_007617</name>
</gene>
<dbReference type="Gene3D" id="3.30.710.10">
    <property type="entry name" value="Potassium Channel Kv1.1, Chain A"/>
    <property type="match status" value="1"/>
</dbReference>
<dbReference type="SMART" id="SM00225">
    <property type="entry name" value="BTB"/>
    <property type="match status" value="1"/>
</dbReference>
<dbReference type="InterPro" id="IPR052664">
    <property type="entry name" value="BTB-MATH_domain_protein"/>
</dbReference>
<reference evidence="2 3" key="1">
    <citation type="submission" date="2019-12" db="EMBL/GenBank/DDBJ databases">
        <title>Chromosome-level assembly of the Caenorhabditis remanei genome.</title>
        <authorList>
            <person name="Teterina A.A."/>
            <person name="Willis J.H."/>
            <person name="Phillips P.C."/>
        </authorList>
    </citation>
    <scope>NUCLEOTIDE SEQUENCE [LARGE SCALE GENOMIC DNA]</scope>
    <source>
        <strain evidence="2 3">PX506</strain>
        <tissue evidence="2">Whole organism</tissue>
    </source>
</reference>
<dbReference type="PANTHER" id="PTHR22743:SF165">
    <property type="entry name" value="BTB AND MATH DOMAIN CONTAINING-RELATED"/>
    <property type="match status" value="1"/>
</dbReference>
<accession>A0A6A5HIG9</accession>
<dbReference type="CTD" id="78774470"/>
<dbReference type="PANTHER" id="PTHR22743">
    <property type="entry name" value="MEPRIN/TRAF-LIKE MATH FAMILY-C.ELEGANS"/>
    <property type="match status" value="1"/>
</dbReference>
<dbReference type="KEGG" id="crq:GCK72_007617"/>
<dbReference type="CDD" id="cd18186">
    <property type="entry name" value="BTB_POZ_ZBTB_KLHL-like"/>
    <property type="match status" value="1"/>
</dbReference>
<dbReference type="RefSeq" id="XP_053590524.1">
    <property type="nucleotide sequence ID" value="XM_053726330.1"/>
</dbReference>
<evidence type="ECO:0000313" key="3">
    <source>
        <dbReference type="Proteomes" id="UP000483820"/>
    </source>
</evidence>
<organism evidence="2 3">
    <name type="scientific">Caenorhabditis remanei</name>
    <name type="common">Caenorhabditis vulgaris</name>
    <dbReference type="NCBI Taxonomy" id="31234"/>
    <lineage>
        <taxon>Eukaryota</taxon>
        <taxon>Metazoa</taxon>
        <taxon>Ecdysozoa</taxon>
        <taxon>Nematoda</taxon>
        <taxon>Chromadorea</taxon>
        <taxon>Rhabditida</taxon>
        <taxon>Rhabditina</taxon>
        <taxon>Rhabditomorpha</taxon>
        <taxon>Rhabditoidea</taxon>
        <taxon>Rhabditidae</taxon>
        <taxon>Peloderinae</taxon>
        <taxon>Caenorhabditis</taxon>
    </lineage>
</organism>
<feature type="domain" description="BTB" evidence="1">
    <location>
        <begin position="20"/>
        <end position="144"/>
    </location>
</feature>
<dbReference type="InterPro" id="IPR000210">
    <property type="entry name" value="BTB/POZ_dom"/>
</dbReference>
<dbReference type="SUPFAM" id="SSF54695">
    <property type="entry name" value="POZ domain"/>
    <property type="match status" value="1"/>
</dbReference>
<comment type="caution">
    <text evidence="2">The sequence shown here is derived from an EMBL/GenBank/DDBJ whole genome shotgun (WGS) entry which is preliminary data.</text>
</comment>
<proteinExistence type="predicted"/>
<sequence length="208" mass="23960">MSGIYKENLRSFNETMEEFSDAVLIVNDEKFYVSKLRSSFPDAHLNAKKIHFSFSGSNVFIFGLSQWKTIQKAFFSRTGKFNEAKKTEIKLSGIDADDFQNYLEVLYGEQAIDEITVEGILMVADIYDTSLVTQKCENFLQKESKKELKKKKLQLSTRYNLPKLMKQCLGEIKSMDDIESVIPGDIHDLDPSIMAEFLQRALYLYNSE</sequence>
<dbReference type="GeneID" id="78774470"/>
<dbReference type="EMBL" id="WUAV01000002">
    <property type="protein sequence ID" value="KAF1767658.1"/>
    <property type="molecule type" value="Genomic_DNA"/>
</dbReference>